<dbReference type="PANTHER" id="PTHR10569">
    <property type="entry name" value="GLYCOGEN DEBRANCHING ENZYME"/>
    <property type="match status" value="1"/>
</dbReference>
<name>A0ABR3KTJ9_TRISP</name>
<comment type="caution">
    <text evidence="3">The sequence shown here is derived from an EMBL/GenBank/DDBJ whole genome shotgun (WGS) entry which is preliminary data.</text>
</comment>
<dbReference type="Pfam" id="PF14701">
    <property type="entry name" value="hDGE_amylase"/>
    <property type="match status" value="1"/>
</dbReference>
<dbReference type="InterPro" id="IPR017853">
    <property type="entry name" value="GH"/>
</dbReference>
<proteinExistence type="predicted"/>
<dbReference type="InterPro" id="IPR032792">
    <property type="entry name" value="AGL_glucanoTrfase"/>
</dbReference>
<protein>
    <submittedName>
        <fullName evidence="3">Glycogen debranching enzyme</fullName>
    </submittedName>
</protein>
<dbReference type="Proteomes" id="UP001558632">
    <property type="component" value="Unassembled WGS sequence"/>
</dbReference>
<organism evidence="3 4">
    <name type="scientific">Trichinella spiralis</name>
    <name type="common">Trichina worm</name>
    <dbReference type="NCBI Taxonomy" id="6334"/>
    <lineage>
        <taxon>Eukaryota</taxon>
        <taxon>Metazoa</taxon>
        <taxon>Ecdysozoa</taxon>
        <taxon>Nematoda</taxon>
        <taxon>Enoplea</taxon>
        <taxon>Dorylaimia</taxon>
        <taxon>Trichinellida</taxon>
        <taxon>Trichinellidae</taxon>
        <taxon>Trichinella</taxon>
    </lineage>
</organism>
<feature type="domain" description="Glycogen debranching enzyme glucanotransferase" evidence="1">
    <location>
        <begin position="1"/>
        <end position="96"/>
    </location>
</feature>
<dbReference type="InterPro" id="IPR010401">
    <property type="entry name" value="AGL/Gdb1"/>
</dbReference>
<keyword evidence="4" id="KW-1185">Reference proteome</keyword>
<evidence type="ECO:0000259" key="2">
    <source>
        <dbReference type="Pfam" id="PF14702"/>
    </source>
</evidence>
<evidence type="ECO:0000313" key="3">
    <source>
        <dbReference type="EMBL" id="KAL1243902.1"/>
    </source>
</evidence>
<reference evidence="3 4" key="1">
    <citation type="submission" date="2024-07" db="EMBL/GenBank/DDBJ databases">
        <title>Enhanced genomic and transcriptomic resources for Trichinella pseudospiralis and T. spiralis underpin the discovery of pronounced molecular differences between stages and species.</title>
        <authorList>
            <person name="Pasi K.K."/>
            <person name="La Rosa G."/>
            <person name="Gomez-Morales M.A."/>
            <person name="Tosini F."/>
            <person name="Sumanam S."/>
            <person name="Young N.D."/>
            <person name="Chang B.C."/>
            <person name="Robin G.B."/>
        </authorList>
    </citation>
    <scope>NUCLEOTIDE SEQUENCE [LARGE SCALE GENOMIC DNA]</scope>
    <source>
        <strain evidence="3">ISS534</strain>
    </source>
</reference>
<dbReference type="EMBL" id="JBEUSY010000154">
    <property type="protein sequence ID" value="KAL1243902.1"/>
    <property type="molecule type" value="Genomic_DNA"/>
</dbReference>
<dbReference type="InterPro" id="IPR032788">
    <property type="entry name" value="AGL_central"/>
</dbReference>
<feature type="domain" description="Glycogen debranching enzyme central" evidence="2">
    <location>
        <begin position="215"/>
        <end position="301"/>
    </location>
</feature>
<accession>A0ABR3KTJ9</accession>
<dbReference type="SUPFAM" id="SSF51445">
    <property type="entry name" value="(Trans)glycosidases"/>
    <property type="match status" value="1"/>
</dbReference>
<evidence type="ECO:0000259" key="1">
    <source>
        <dbReference type="Pfam" id="PF14701"/>
    </source>
</evidence>
<gene>
    <name evidence="3" type="ORF">TSPI_05820</name>
</gene>
<dbReference type="PANTHER" id="PTHR10569:SF2">
    <property type="entry name" value="GLYCOGEN DEBRANCHING ENZYME"/>
    <property type="match status" value="1"/>
</dbReference>
<sequence length="331" mass="37021">MALNGWVMDDIPLTNFAEPPSMVYFRRELICWGDSVKLRYGMSEADNPYLWRRMSSYTRKTAEIFHGIRIDNCHSTPIHVAEYMLNEARDARPELYVCAEYSRPSGPSIRGEPIGSFMPYPYRPLTSSVAQAFFFDLTHDNCSPIMSKSVYDVLPTAAIVSSACCAIGSNRGLDELIPYHIHVVSEKRLYCSWASEDESTAAKAVADGTVSMETGILKARLALNKLHLYLSTHGFTQLYVDRKTDEVHVIKRQNPITCESVVIVARNCFNPAGMASRRALLAPCSLIGDLKTILLKAYVEIGELPPDCRPIQLDRNPAPNLAPCCRMGNNF</sequence>
<evidence type="ECO:0000313" key="4">
    <source>
        <dbReference type="Proteomes" id="UP001558632"/>
    </source>
</evidence>
<dbReference type="Pfam" id="PF14702">
    <property type="entry name" value="hGDE_central"/>
    <property type="match status" value="1"/>
</dbReference>